<dbReference type="SUPFAM" id="SSF103473">
    <property type="entry name" value="MFS general substrate transporter"/>
    <property type="match status" value="2"/>
</dbReference>
<dbReference type="Proteomes" id="UP000243579">
    <property type="component" value="Unassembled WGS sequence"/>
</dbReference>
<feature type="transmembrane region" description="Helical" evidence="7">
    <location>
        <begin position="200"/>
        <end position="220"/>
    </location>
</feature>
<evidence type="ECO:0000256" key="4">
    <source>
        <dbReference type="ARBA" id="ARBA00022692"/>
    </source>
</evidence>
<dbReference type="PANTHER" id="PTHR31585">
    <property type="entry name" value="FOLATE-BIOPTERIN TRANSPORTER 1, CHLOROPLASTIC"/>
    <property type="match status" value="1"/>
</dbReference>
<keyword evidence="9" id="KW-1185">Reference proteome</keyword>
<feature type="transmembrane region" description="Helical" evidence="7">
    <location>
        <begin position="305"/>
        <end position="327"/>
    </location>
</feature>
<accession>A0A1V9Z7U1</accession>
<feature type="transmembrane region" description="Helical" evidence="7">
    <location>
        <begin position="415"/>
        <end position="435"/>
    </location>
</feature>
<feature type="transmembrane region" description="Helical" evidence="7">
    <location>
        <begin position="162"/>
        <end position="179"/>
    </location>
</feature>
<dbReference type="EMBL" id="JNBR01000379">
    <property type="protein sequence ID" value="OQR94049.1"/>
    <property type="molecule type" value="Genomic_DNA"/>
</dbReference>
<comment type="caution">
    <text evidence="8">The sequence shown here is derived from an EMBL/GenBank/DDBJ whole genome shotgun (WGS) entry which is preliminary data.</text>
</comment>
<comment type="subcellular location">
    <subcellularLocation>
        <location evidence="1">Membrane</location>
        <topology evidence="1">Multi-pass membrane protein</topology>
    </subcellularLocation>
</comment>
<name>A0A1V9Z7U1_ACHHY</name>
<dbReference type="InterPro" id="IPR036259">
    <property type="entry name" value="MFS_trans_sf"/>
</dbReference>
<dbReference type="AlphaFoldDB" id="A0A1V9Z7U1"/>
<keyword evidence="6 7" id="KW-0472">Membrane</keyword>
<feature type="transmembrane region" description="Helical" evidence="7">
    <location>
        <begin position="641"/>
        <end position="660"/>
    </location>
</feature>
<gene>
    <name evidence="8" type="ORF">ACHHYP_01899</name>
</gene>
<feature type="transmembrane region" description="Helical" evidence="7">
    <location>
        <begin position="334"/>
        <end position="353"/>
    </location>
</feature>
<feature type="transmembrane region" description="Helical" evidence="7">
    <location>
        <begin position="892"/>
        <end position="914"/>
    </location>
</feature>
<feature type="transmembrane region" description="Helical" evidence="7">
    <location>
        <begin position="680"/>
        <end position="701"/>
    </location>
</feature>
<dbReference type="OrthoDB" id="754047at2759"/>
<feature type="transmembrane region" description="Helical" evidence="7">
    <location>
        <begin position="121"/>
        <end position="142"/>
    </location>
</feature>
<feature type="transmembrane region" description="Helical" evidence="7">
    <location>
        <begin position="786"/>
        <end position="808"/>
    </location>
</feature>
<keyword evidence="3" id="KW-0813">Transport</keyword>
<evidence type="ECO:0000256" key="2">
    <source>
        <dbReference type="ARBA" id="ARBA00007015"/>
    </source>
</evidence>
<feature type="transmembrane region" description="Helical" evidence="7">
    <location>
        <begin position="814"/>
        <end position="840"/>
    </location>
</feature>
<evidence type="ECO:0000256" key="7">
    <source>
        <dbReference type="SAM" id="Phobius"/>
    </source>
</evidence>
<reference evidence="8 9" key="1">
    <citation type="journal article" date="2014" name="Genome Biol. Evol.">
        <title>The secreted proteins of Achlya hypogyna and Thraustotheca clavata identify the ancestral oomycete secretome and reveal gene acquisitions by horizontal gene transfer.</title>
        <authorList>
            <person name="Misner I."/>
            <person name="Blouin N."/>
            <person name="Leonard G."/>
            <person name="Richards T.A."/>
            <person name="Lane C.E."/>
        </authorList>
    </citation>
    <scope>NUCLEOTIDE SEQUENCE [LARGE SCALE GENOMIC DNA]</scope>
    <source>
        <strain evidence="8 9">ATCC 48635</strain>
    </source>
</reference>
<comment type="similarity">
    <text evidence="2">Belongs to the major facilitator superfamily. Folate-biopterin transporter (TC 2.A.71) family.</text>
</comment>
<keyword evidence="4 7" id="KW-0812">Transmembrane</keyword>
<evidence type="ECO:0000256" key="3">
    <source>
        <dbReference type="ARBA" id="ARBA00022448"/>
    </source>
</evidence>
<keyword evidence="5 7" id="KW-1133">Transmembrane helix</keyword>
<evidence type="ECO:0000256" key="5">
    <source>
        <dbReference type="ARBA" id="ARBA00022989"/>
    </source>
</evidence>
<evidence type="ECO:0000313" key="9">
    <source>
        <dbReference type="Proteomes" id="UP000243579"/>
    </source>
</evidence>
<dbReference type="Pfam" id="PF03209">
    <property type="entry name" value="PUCC"/>
    <property type="match status" value="1"/>
</dbReference>
<feature type="transmembrane region" description="Helical" evidence="7">
    <location>
        <begin position="934"/>
        <end position="954"/>
    </location>
</feature>
<protein>
    <submittedName>
        <fullName evidence="8">Transmembrane protein</fullName>
    </submittedName>
</protein>
<feature type="transmembrane region" description="Helical" evidence="7">
    <location>
        <begin position="609"/>
        <end position="629"/>
    </location>
</feature>
<evidence type="ECO:0000256" key="6">
    <source>
        <dbReference type="ARBA" id="ARBA00023136"/>
    </source>
</evidence>
<organism evidence="8 9">
    <name type="scientific">Achlya hypogyna</name>
    <name type="common">Oomycete</name>
    <name type="synonym">Protoachlya hypogyna</name>
    <dbReference type="NCBI Taxonomy" id="1202772"/>
    <lineage>
        <taxon>Eukaryota</taxon>
        <taxon>Sar</taxon>
        <taxon>Stramenopiles</taxon>
        <taxon>Oomycota</taxon>
        <taxon>Saprolegniomycetes</taxon>
        <taxon>Saprolegniales</taxon>
        <taxon>Achlyaceae</taxon>
        <taxon>Achlya</taxon>
    </lineage>
</organism>
<dbReference type="InterPro" id="IPR039309">
    <property type="entry name" value="BT1"/>
</dbReference>
<proteinExistence type="inferred from homology"/>
<evidence type="ECO:0000256" key="1">
    <source>
        <dbReference type="ARBA" id="ARBA00004141"/>
    </source>
</evidence>
<feature type="transmembrane region" description="Helical" evidence="7">
    <location>
        <begin position="84"/>
        <end position="109"/>
    </location>
</feature>
<dbReference type="InterPro" id="IPR004896">
    <property type="entry name" value="PucC-rel"/>
</dbReference>
<dbReference type="GO" id="GO:0016020">
    <property type="term" value="C:membrane"/>
    <property type="evidence" value="ECO:0007669"/>
    <property type="project" value="UniProtKB-SubCell"/>
</dbReference>
<dbReference type="PANTHER" id="PTHR31585:SF5">
    <property type="entry name" value="RNA-BINDING S4 DOMAIN-CONTAINING PROTEIN"/>
    <property type="match status" value="1"/>
</dbReference>
<feature type="transmembrane region" description="Helical" evidence="7">
    <location>
        <begin position="547"/>
        <end position="570"/>
    </location>
</feature>
<sequence length="957" mass="105169">MATHPDPSVELQPDGSIIDTSETHFKDFANADSDPSTALAPGGALPLMSPPVKVFFGLALCSNFLQILMPPLNSTIYASYLHGSAYHVAQIASLQSVAWTFRVFFGILSDIAPVFGYRRKFWLVAGWLLSIGALMSMAFTSFGDPYCDPKEHRDCWNPKSNTSAYFLGGIGAVWARLFMQLGVNGKRYGGTYDFSAGPNAPYAVAVGFGLIGLGLSAGLYRDTKNHIKGLGVWFTELWALLANRAVYQFLAFRLMTSVFQSPTGTPIVTWVKNLDLGWANVIPRVPYIPTIVITMKKGMGWNWRVVLLIGTFSSIVLTTVPTFFVIWDVCRNDYFYMILFAFTAISTGVNTLIPGWAMVEVAGVGHEATIAAIYGTIKDLVVPITNRWRTYMTDSFPANLALLNDDATQNAVGNQWIVCMCVQLAGLAFIFLLPTQRQPLLDMKRAKDADTAFKPHVDMDAATAIAPGGPVALKSRPAIVYNVLAIVATFLQNTLPPLNNYIFATYLHGSPLSVAQLASLQSIAWTLRVTFAVASDFVEFRGYRRKLWLILGWVIVLASVGSMAFSSFGAPFCDPKDYPRCRTSMANTSTAAYDLTAPSRVAWYRVPTLFATLGMAMVQASLDGVLVEFAHREPVAIRGHFQIFACFLSGIGGLLSRVFLQFCVNGKRYGGTYDWSAGPNAPYAIAFGMSIVALVVTVCLFHDTLNHVKDFPSWLRELGTLLSNRAVYQLLAFRLLTSVFQSPTGTPILIWVTNLDLGWVNVVTRVPFVPTMIITLKKGMGWNWRIAVFVTTAAGIVLTAIPTLFVIWDVCRNAYFYSILIALTAASLAMNTIMPAWAMVEVAGVGHEATTFAFYATIKDLVVPITACWKKFMTDSFPANIALKNDPYTRNQIGYTWIVCLAIQVVGLVFIALLPTHRKPLIAMVVQNDKSRVAAALVGIVYVGLVAFVWQQAIHNY</sequence>
<evidence type="ECO:0000313" key="8">
    <source>
        <dbReference type="EMBL" id="OQR94049.1"/>
    </source>
</evidence>
<feature type="transmembrane region" description="Helical" evidence="7">
    <location>
        <begin position="54"/>
        <end position="72"/>
    </location>
</feature>